<accession>A0A9P7SXA0</accession>
<dbReference type="EMBL" id="SRPW01002665">
    <property type="protein sequence ID" value="KAG5991247.1"/>
    <property type="molecule type" value="Genomic_DNA"/>
</dbReference>
<sequence>MVRVTRTPEAAKAMGWNMSRAALSPNNPGNGPLASVSAIHDATDATDATESPIRPRPHKHVDAADQGRCLLNGRFGDASV</sequence>
<reference evidence="2" key="1">
    <citation type="journal article" date="2020" name="bioRxiv">
        <title>Whole genome comparisons of ergot fungi reveals the divergence and evolution of species within the genus Claviceps are the result of varying mechanisms driving genome evolution and host range expansion.</title>
        <authorList>
            <person name="Wyka S.A."/>
            <person name="Mondo S.J."/>
            <person name="Liu M."/>
            <person name="Dettman J."/>
            <person name="Nalam V."/>
            <person name="Broders K.D."/>
        </authorList>
    </citation>
    <scope>NUCLEOTIDE SEQUENCE</scope>
    <source>
        <strain evidence="2">CCC 602</strain>
    </source>
</reference>
<name>A0A9P7SXA0_9HYPO</name>
<feature type="region of interest" description="Disordered" evidence="1">
    <location>
        <begin position="20"/>
        <end position="65"/>
    </location>
</feature>
<organism evidence="2 3">
    <name type="scientific">Claviceps pusilla</name>
    <dbReference type="NCBI Taxonomy" id="123648"/>
    <lineage>
        <taxon>Eukaryota</taxon>
        <taxon>Fungi</taxon>
        <taxon>Dikarya</taxon>
        <taxon>Ascomycota</taxon>
        <taxon>Pezizomycotina</taxon>
        <taxon>Sordariomycetes</taxon>
        <taxon>Hypocreomycetidae</taxon>
        <taxon>Hypocreales</taxon>
        <taxon>Clavicipitaceae</taxon>
        <taxon>Claviceps</taxon>
    </lineage>
</organism>
<dbReference type="Proteomes" id="UP000748025">
    <property type="component" value="Unassembled WGS sequence"/>
</dbReference>
<evidence type="ECO:0000313" key="3">
    <source>
        <dbReference type="Proteomes" id="UP000748025"/>
    </source>
</evidence>
<protein>
    <submittedName>
        <fullName evidence="2">Uncharacterized protein</fullName>
    </submittedName>
</protein>
<evidence type="ECO:0000313" key="2">
    <source>
        <dbReference type="EMBL" id="KAG5991247.1"/>
    </source>
</evidence>
<keyword evidence="3" id="KW-1185">Reference proteome</keyword>
<evidence type="ECO:0000256" key="1">
    <source>
        <dbReference type="SAM" id="MobiDB-lite"/>
    </source>
</evidence>
<gene>
    <name evidence="2" type="ORF">E4U43_004072</name>
</gene>
<dbReference type="AlphaFoldDB" id="A0A9P7SXA0"/>
<proteinExistence type="predicted"/>
<comment type="caution">
    <text evidence="2">The sequence shown here is derived from an EMBL/GenBank/DDBJ whole genome shotgun (WGS) entry which is preliminary data.</text>
</comment>